<dbReference type="AlphaFoldDB" id="A0A9N7YCD4"/>
<organism evidence="2 3">
    <name type="scientific">Pleuronectes platessa</name>
    <name type="common">European plaice</name>
    <dbReference type="NCBI Taxonomy" id="8262"/>
    <lineage>
        <taxon>Eukaryota</taxon>
        <taxon>Metazoa</taxon>
        <taxon>Chordata</taxon>
        <taxon>Craniata</taxon>
        <taxon>Vertebrata</taxon>
        <taxon>Euteleostomi</taxon>
        <taxon>Actinopterygii</taxon>
        <taxon>Neopterygii</taxon>
        <taxon>Teleostei</taxon>
        <taxon>Neoteleostei</taxon>
        <taxon>Acanthomorphata</taxon>
        <taxon>Carangaria</taxon>
        <taxon>Pleuronectiformes</taxon>
        <taxon>Pleuronectoidei</taxon>
        <taxon>Pleuronectidae</taxon>
        <taxon>Pleuronectes</taxon>
    </lineage>
</organism>
<feature type="compositionally biased region" description="Basic and acidic residues" evidence="1">
    <location>
        <begin position="133"/>
        <end position="149"/>
    </location>
</feature>
<evidence type="ECO:0000256" key="1">
    <source>
        <dbReference type="SAM" id="MobiDB-lite"/>
    </source>
</evidence>
<name>A0A9N7YCD4_PLEPL</name>
<accession>A0A9N7YCD4</accession>
<dbReference type="Proteomes" id="UP001153269">
    <property type="component" value="Unassembled WGS sequence"/>
</dbReference>
<feature type="region of interest" description="Disordered" evidence="1">
    <location>
        <begin position="297"/>
        <end position="316"/>
    </location>
</feature>
<dbReference type="EMBL" id="CADEAL010000502">
    <property type="protein sequence ID" value="CAB1421052.1"/>
    <property type="molecule type" value="Genomic_DNA"/>
</dbReference>
<gene>
    <name evidence="2" type="ORF">PLEPLA_LOCUS8933</name>
</gene>
<sequence length="316" mass="34409">MEQQQQGLLGRAARSDNGRWFCRKPRVHQSGAWGTGGVGRGCGGETLEEENPGVWRRGGGGTGGEEGRGRGRGGREGEEEEEDEEEEERREDRVPVTNPPEHRQGVGGRGREGRGGAGALGGVVGSGGVAETGVREQDVGPGGEREVGDRVVERGPGQIEVRIRGRRDDLITLTVSAPGRKLYSHPDGSDRQCGFFMNGHDRSDLIGREATPASSPAYSRTQTHTLLYLFVLLQHNGSHSFSPTTDYCCSSGSTAARLYPGVYDSRRERVRSGDKEPACKLSRWICELLSRQRFRRGGDSGQIGGEMRRRYLDEGD</sequence>
<feature type="compositionally biased region" description="Basic and acidic residues" evidence="1">
    <location>
        <begin position="306"/>
        <end position="316"/>
    </location>
</feature>
<feature type="region of interest" description="Disordered" evidence="1">
    <location>
        <begin position="1"/>
        <end position="149"/>
    </location>
</feature>
<feature type="compositionally biased region" description="Acidic residues" evidence="1">
    <location>
        <begin position="77"/>
        <end position="89"/>
    </location>
</feature>
<feature type="compositionally biased region" description="Gly residues" evidence="1">
    <location>
        <begin position="33"/>
        <end position="44"/>
    </location>
</feature>
<evidence type="ECO:0000313" key="3">
    <source>
        <dbReference type="Proteomes" id="UP001153269"/>
    </source>
</evidence>
<keyword evidence="3" id="KW-1185">Reference proteome</keyword>
<feature type="compositionally biased region" description="Basic and acidic residues" evidence="1">
    <location>
        <begin position="65"/>
        <end position="76"/>
    </location>
</feature>
<feature type="compositionally biased region" description="Basic and acidic residues" evidence="1">
    <location>
        <begin position="90"/>
        <end position="114"/>
    </location>
</feature>
<protein>
    <submittedName>
        <fullName evidence="2">Uncharacterized protein</fullName>
    </submittedName>
</protein>
<proteinExistence type="predicted"/>
<comment type="caution">
    <text evidence="2">The sequence shown here is derived from an EMBL/GenBank/DDBJ whole genome shotgun (WGS) entry which is preliminary data.</text>
</comment>
<reference evidence="2" key="1">
    <citation type="submission" date="2020-03" db="EMBL/GenBank/DDBJ databases">
        <authorList>
            <person name="Weist P."/>
        </authorList>
    </citation>
    <scope>NUCLEOTIDE SEQUENCE</scope>
</reference>
<feature type="compositionally biased region" description="Gly residues" evidence="1">
    <location>
        <begin position="115"/>
        <end position="130"/>
    </location>
</feature>
<evidence type="ECO:0000313" key="2">
    <source>
        <dbReference type="EMBL" id="CAB1421052.1"/>
    </source>
</evidence>